<evidence type="ECO:0000313" key="2">
    <source>
        <dbReference type="EMBL" id="CAE0570023.1"/>
    </source>
</evidence>
<reference evidence="2" key="1">
    <citation type="submission" date="2021-01" db="EMBL/GenBank/DDBJ databases">
        <authorList>
            <person name="Corre E."/>
            <person name="Pelletier E."/>
            <person name="Niang G."/>
            <person name="Scheremetjew M."/>
            <person name="Finn R."/>
            <person name="Kale V."/>
            <person name="Holt S."/>
            <person name="Cochrane G."/>
            <person name="Meng A."/>
            <person name="Brown T."/>
            <person name="Cohen L."/>
        </authorList>
    </citation>
    <scope>NUCLEOTIDE SEQUENCE</scope>
    <source>
        <strain evidence="2">379</strain>
    </source>
</reference>
<proteinExistence type="predicted"/>
<keyword evidence="1" id="KW-0677">Repeat</keyword>
<evidence type="ECO:0008006" key="3">
    <source>
        <dbReference type="Google" id="ProtNLM"/>
    </source>
</evidence>
<dbReference type="SUPFAM" id="SSF82185">
    <property type="entry name" value="Histone H3 K4-specific methyltransferase SET7/9 N-terminal domain"/>
    <property type="match status" value="1"/>
</dbReference>
<organism evidence="2">
    <name type="scientific">Emiliania huxleyi</name>
    <name type="common">Coccolithophore</name>
    <name type="synonym">Pontosphaera huxleyi</name>
    <dbReference type="NCBI Taxonomy" id="2903"/>
    <lineage>
        <taxon>Eukaryota</taxon>
        <taxon>Haptista</taxon>
        <taxon>Haptophyta</taxon>
        <taxon>Prymnesiophyceae</taxon>
        <taxon>Isochrysidales</taxon>
        <taxon>Noelaerhabdaceae</taxon>
        <taxon>Emiliania</taxon>
    </lineage>
</organism>
<dbReference type="Gene3D" id="2.20.110.10">
    <property type="entry name" value="Histone H3 K4-specific methyltransferase SET7/9 N-terminal domain"/>
    <property type="match status" value="1"/>
</dbReference>
<dbReference type="AlphaFoldDB" id="A0A6U8IXJ7"/>
<dbReference type="EMBL" id="HBIR01038389">
    <property type="protein sequence ID" value="CAE0570023.1"/>
    <property type="molecule type" value="Transcribed_RNA"/>
</dbReference>
<gene>
    <name evidence="2" type="ORF">EHUX00137_LOCUS29954</name>
</gene>
<dbReference type="InterPro" id="IPR003409">
    <property type="entry name" value="MORN"/>
</dbReference>
<evidence type="ECO:0000256" key="1">
    <source>
        <dbReference type="ARBA" id="ARBA00022737"/>
    </source>
</evidence>
<accession>A0A6U8IXJ7</accession>
<name>A0A6U8IXJ7_EMIHU</name>
<dbReference type="PANTHER" id="PTHR23084">
    <property type="entry name" value="PHOSPHATIDYLINOSITOL-4-PHOSPHATE 5-KINASE RELATED"/>
    <property type="match status" value="1"/>
</dbReference>
<dbReference type="PANTHER" id="PTHR23084:SF179">
    <property type="entry name" value="OS10G0565000 PROTEIN"/>
    <property type="match status" value="1"/>
</dbReference>
<protein>
    <recommendedName>
        <fullName evidence="3">MORN repeat-containing protein</fullName>
    </recommendedName>
</protein>
<dbReference type="Pfam" id="PF02493">
    <property type="entry name" value="MORN"/>
    <property type="match status" value="4"/>
</dbReference>
<sequence>MHGLGVYTWKIGDKYIGEAPLHPSHSSRAGVARACFELHARHRTGPLQVSYGRIHGFGTYTWRTNSKYVGCWKEGKMHGHGVKTDPHGNLFEGEWREGKPIIKDKANQSPDFLAWLNDSVGAVAGPRRNKEYASVSQHDDD</sequence>